<proteinExistence type="predicted"/>
<accession>A0A0A9ASK9</accession>
<evidence type="ECO:0000313" key="1">
    <source>
        <dbReference type="EMBL" id="JAD52868.1"/>
    </source>
</evidence>
<protein>
    <submittedName>
        <fullName evidence="1">Uncharacterized protein</fullName>
    </submittedName>
</protein>
<sequence>MADQNSALFVSSTPTTPSLRSWISCLSSLSGVSLSTCNFDIIKCVQGLQF</sequence>
<reference evidence="1" key="1">
    <citation type="submission" date="2014-09" db="EMBL/GenBank/DDBJ databases">
        <authorList>
            <person name="Magalhaes I.L.F."/>
            <person name="Oliveira U."/>
            <person name="Santos F.R."/>
            <person name="Vidigal T.H.D.A."/>
            <person name="Brescovit A.D."/>
            <person name="Santos A.J."/>
        </authorList>
    </citation>
    <scope>NUCLEOTIDE SEQUENCE</scope>
    <source>
        <tissue evidence="1">Shoot tissue taken approximately 20 cm above the soil surface</tissue>
    </source>
</reference>
<name>A0A0A9ASK9_ARUDO</name>
<reference evidence="1" key="2">
    <citation type="journal article" date="2015" name="Data Brief">
        <title>Shoot transcriptome of the giant reed, Arundo donax.</title>
        <authorList>
            <person name="Barrero R.A."/>
            <person name="Guerrero F.D."/>
            <person name="Moolhuijzen P."/>
            <person name="Goolsby J.A."/>
            <person name="Tidwell J."/>
            <person name="Bellgard S.E."/>
            <person name="Bellgard M.I."/>
        </authorList>
    </citation>
    <scope>NUCLEOTIDE SEQUENCE</scope>
    <source>
        <tissue evidence="1">Shoot tissue taken approximately 20 cm above the soil surface</tissue>
    </source>
</reference>
<dbReference type="EMBL" id="GBRH01245027">
    <property type="protein sequence ID" value="JAD52868.1"/>
    <property type="molecule type" value="Transcribed_RNA"/>
</dbReference>
<organism evidence="1">
    <name type="scientific">Arundo donax</name>
    <name type="common">Giant reed</name>
    <name type="synonym">Donax arundinaceus</name>
    <dbReference type="NCBI Taxonomy" id="35708"/>
    <lineage>
        <taxon>Eukaryota</taxon>
        <taxon>Viridiplantae</taxon>
        <taxon>Streptophyta</taxon>
        <taxon>Embryophyta</taxon>
        <taxon>Tracheophyta</taxon>
        <taxon>Spermatophyta</taxon>
        <taxon>Magnoliopsida</taxon>
        <taxon>Liliopsida</taxon>
        <taxon>Poales</taxon>
        <taxon>Poaceae</taxon>
        <taxon>PACMAD clade</taxon>
        <taxon>Arundinoideae</taxon>
        <taxon>Arundineae</taxon>
        <taxon>Arundo</taxon>
    </lineage>
</organism>
<dbReference type="AlphaFoldDB" id="A0A0A9ASK9"/>